<accession>A0A8I3WFV5</accession>
<sequence>MKLLSLVAVVGCLLVPTAEANKSSEDIRCKCICPPYRNISGHIYNQNVSQKDCNCLHVVEPMPVPGHDVEAYCLLCECRYEERSTTTIKVIIVIYLSVVGALLLYMAFLMLVDPLIRKPDAYTEQLHNEEENEDARSMAAATASLGGPRANTVLERVEGAQQRWKLQLRVLGMLSLDDEAGSSGTQCLGGKPSPAFSMCSFLRWFLPPLPSQPQCLSPSSSPEDSSDGRAGPPEPMVVFSVHLEAGSCAPCTSPTQAWSAHAHSTAGPLTCTSGGWAVPPLPASTVAEPDGGNTRLKRLGVDLNATAPVLGSPLVPELDCTSAWGETVLLS</sequence>
<comment type="similarity">
    <text evidence="2">Belongs to the TMEM9 family.</text>
</comment>
<dbReference type="Pfam" id="PF05434">
    <property type="entry name" value="Tmemb_9"/>
    <property type="match status" value="1"/>
</dbReference>
<feature type="compositionally biased region" description="Low complexity" evidence="6">
    <location>
        <begin position="213"/>
        <end position="223"/>
    </location>
</feature>
<feature type="region of interest" description="Disordered" evidence="6">
    <location>
        <begin position="213"/>
        <end position="235"/>
    </location>
</feature>
<dbReference type="GO" id="GO:0005765">
    <property type="term" value="C:lysosomal membrane"/>
    <property type="evidence" value="ECO:0007669"/>
    <property type="project" value="InterPro"/>
</dbReference>
<feature type="chain" id="PRO_5035321297" evidence="8">
    <location>
        <begin position="21"/>
        <end position="331"/>
    </location>
</feature>
<reference evidence="9 10" key="1">
    <citation type="submission" date="2009-03" db="EMBL/GenBank/DDBJ databases">
        <authorList>
            <person name="Warren W."/>
            <person name="Ye L."/>
            <person name="Minx P."/>
            <person name="Worley K."/>
            <person name="Gibbs R."/>
            <person name="Wilson R.K."/>
        </authorList>
    </citation>
    <scope>NUCLEOTIDE SEQUENCE [LARGE SCALE GENOMIC DNA]</scope>
</reference>
<keyword evidence="8" id="KW-0732">Signal</keyword>
<evidence type="ECO:0000256" key="6">
    <source>
        <dbReference type="SAM" id="MobiDB-lite"/>
    </source>
</evidence>
<dbReference type="PANTHER" id="PTHR13064">
    <property type="entry name" value="TRANSMEMBRANE PROTEIN 9 FAMILY MEMBER"/>
    <property type="match status" value="1"/>
</dbReference>
<evidence type="ECO:0000313" key="10">
    <source>
        <dbReference type="Proteomes" id="UP000008225"/>
    </source>
</evidence>
<keyword evidence="5 7" id="KW-0472">Membrane</keyword>
<keyword evidence="4 7" id="KW-1133">Transmembrane helix</keyword>
<dbReference type="PANTHER" id="PTHR13064:SF1">
    <property type="entry name" value="PROTON-TRANSPORTING V-TYPE ATPASE COMPLEX ASSEMBLY REGULATOR TMEM9"/>
    <property type="match status" value="1"/>
</dbReference>
<proteinExistence type="inferred from homology"/>
<name>A0A8I3WFV5_CALJA</name>
<evidence type="ECO:0000256" key="2">
    <source>
        <dbReference type="ARBA" id="ARBA00007264"/>
    </source>
</evidence>
<keyword evidence="10" id="KW-1185">Reference proteome</keyword>
<feature type="signal peptide" evidence="8">
    <location>
        <begin position="1"/>
        <end position="20"/>
    </location>
</feature>
<evidence type="ECO:0000256" key="4">
    <source>
        <dbReference type="ARBA" id="ARBA00022989"/>
    </source>
</evidence>
<evidence type="ECO:0000313" key="9">
    <source>
        <dbReference type="Ensembl" id="ENSCJAP00000086998.1"/>
    </source>
</evidence>
<dbReference type="Proteomes" id="UP000008225">
    <property type="component" value="Chromosome 19"/>
</dbReference>
<evidence type="ECO:0000256" key="5">
    <source>
        <dbReference type="ARBA" id="ARBA00023136"/>
    </source>
</evidence>
<gene>
    <name evidence="9" type="primary">TMEM9</name>
</gene>
<evidence type="ECO:0000256" key="8">
    <source>
        <dbReference type="SAM" id="SignalP"/>
    </source>
</evidence>
<dbReference type="AlphaFoldDB" id="A0A8I3WFV5"/>
<dbReference type="GeneTree" id="ENSGT00390000000819"/>
<evidence type="ECO:0000256" key="7">
    <source>
        <dbReference type="SAM" id="Phobius"/>
    </source>
</evidence>
<comment type="subcellular location">
    <subcellularLocation>
        <location evidence="1">Membrane</location>
    </subcellularLocation>
</comment>
<reference evidence="9" key="2">
    <citation type="submission" date="2025-08" db="UniProtKB">
        <authorList>
            <consortium name="Ensembl"/>
        </authorList>
    </citation>
    <scope>IDENTIFICATION</scope>
</reference>
<evidence type="ECO:0000256" key="3">
    <source>
        <dbReference type="ARBA" id="ARBA00022692"/>
    </source>
</evidence>
<dbReference type="Ensembl" id="ENSCJAT00000123343.1">
    <property type="protein sequence ID" value="ENSCJAP00000086998.1"/>
    <property type="gene ID" value="ENSCJAG00000075235.1"/>
</dbReference>
<evidence type="ECO:0000256" key="1">
    <source>
        <dbReference type="ARBA" id="ARBA00004370"/>
    </source>
</evidence>
<protein>
    <submittedName>
        <fullName evidence="9">Transmembrane protein 9</fullName>
    </submittedName>
</protein>
<reference evidence="9" key="3">
    <citation type="submission" date="2025-09" db="UniProtKB">
        <authorList>
            <consortium name="Ensembl"/>
        </authorList>
    </citation>
    <scope>IDENTIFICATION</scope>
</reference>
<feature type="transmembrane region" description="Helical" evidence="7">
    <location>
        <begin position="90"/>
        <end position="112"/>
    </location>
</feature>
<dbReference type="InterPro" id="IPR008853">
    <property type="entry name" value="TMEM9/TMEM9B"/>
</dbReference>
<organism evidence="9 10">
    <name type="scientific">Callithrix jacchus</name>
    <name type="common">White-tufted-ear marmoset</name>
    <name type="synonym">Simia Jacchus</name>
    <dbReference type="NCBI Taxonomy" id="9483"/>
    <lineage>
        <taxon>Eukaryota</taxon>
        <taxon>Metazoa</taxon>
        <taxon>Chordata</taxon>
        <taxon>Craniata</taxon>
        <taxon>Vertebrata</taxon>
        <taxon>Euteleostomi</taxon>
        <taxon>Mammalia</taxon>
        <taxon>Eutheria</taxon>
        <taxon>Euarchontoglires</taxon>
        <taxon>Primates</taxon>
        <taxon>Haplorrhini</taxon>
        <taxon>Platyrrhini</taxon>
        <taxon>Cebidae</taxon>
        <taxon>Callitrichinae</taxon>
        <taxon>Callithrix</taxon>
        <taxon>Callithrix</taxon>
    </lineage>
</organism>
<keyword evidence="3 7" id="KW-0812">Transmembrane</keyword>